<keyword evidence="2" id="KW-1185">Reference proteome</keyword>
<reference evidence="1 2" key="1">
    <citation type="submission" date="2015-02" db="EMBL/GenBank/DDBJ databases">
        <title>Draft genome sequences of ten Microbacterium spp. with emphasis on heavy metal contaminated environments.</title>
        <authorList>
            <person name="Corretto E."/>
        </authorList>
    </citation>
    <scope>NUCLEOTIDE SEQUENCE [LARGE SCALE GENOMIC DNA]</scope>
    <source>
        <strain evidence="1 2">DSM 23848</strain>
    </source>
</reference>
<dbReference type="EMBL" id="JYIT01000076">
    <property type="protein sequence ID" value="KJL23596.1"/>
    <property type="molecule type" value="Genomic_DNA"/>
</dbReference>
<evidence type="ECO:0000313" key="1">
    <source>
        <dbReference type="EMBL" id="KJL23596.1"/>
    </source>
</evidence>
<protein>
    <submittedName>
        <fullName evidence="1">Uncharacterized protein</fullName>
    </submittedName>
</protein>
<gene>
    <name evidence="1" type="ORF">RL72_02019</name>
</gene>
<sequence>MNKYAAAARAHWERTAPSRLNALENPEEFFTNLGLEVQAQVSDLTAMLAGTRSSEQNYLQEVARLVTARRIAEEVVMAQLVWIGDPELPLEQAREEWEQTRPSDENLVIWAERMQDSPDLMPSTVELEQMASDWAVPVAFLEGLVATEPPRDYLRENQAVLQEAATIRFLRELS</sequence>
<comment type="caution">
    <text evidence="1">The sequence shown here is derived from an EMBL/GenBank/DDBJ whole genome shotgun (WGS) entry which is preliminary data.</text>
</comment>
<dbReference type="Proteomes" id="UP000033448">
    <property type="component" value="Unassembled WGS sequence"/>
</dbReference>
<dbReference type="RefSeq" id="WP_045250691.1">
    <property type="nucleotide sequence ID" value="NZ_JYIT01000076.1"/>
</dbReference>
<dbReference type="AlphaFoldDB" id="A0A0F0KWG3"/>
<dbReference type="PATRIC" id="fig|582680.7.peg.2064"/>
<proteinExistence type="predicted"/>
<evidence type="ECO:0000313" key="2">
    <source>
        <dbReference type="Proteomes" id="UP000033448"/>
    </source>
</evidence>
<dbReference type="OrthoDB" id="4244301at2"/>
<name>A0A0F0KWG3_9MICO</name>
<organism evidence="1 2">
    <name type="scientific">Microbacterium azadirachtae</name>
    <dbReference type="NCBI Taxonomy" id="582680"/>
    <lineage>
        <taxon>Bacteria</taxon>
        <taxon>Bacillati</taxon>
        <taxon>Actinomycetota</taxon>
        <taxon>Actinomycetes</taxon>
        <taxon>Micrococcales</taxon>
        <taxon>Microbacteriaceae</taxon>
        <taxon>Microbacterium</taxon>
    </lineage>
</organism>
<accession>A0A0F0KWG3</accession>